<feature type="compositionally biased region" description="Acidic residues" evidence="6">
    <location>
        <begin position="27"/>
        <end position="40"/>
    </location>
</feature>
<sequence length="440" mass="47511">MASSRPHRKCVRRLSQDAINEILSDFSDPDDDPDDPDYQLDPDMTPKVPRVATKRLRPTEFSDSSNDSVQSAKKTNDSVQSAKKTNDSVQSPKKTPDVPKQQVPTGTIFTVLKPGFNTTGVDIMQHTPTDEGDRYVCCVKDCPSGGLSNLDGLWLFPLPEESESRELWIRELPIILDANRPNSPRVCFRHFDSSKFVKRQQRLLGLLKDAVPSAKAAIATSVSSNSNSKHARARVIASKSFTPNQAPNIVKPVSAHSTASRGRLAIAPASAAAAGNKGQSSSALTPNSEVSSSVVSSSVHVSKAEIFIDLTSEEAMMNDGVGNGGSSMAGGDASSATADGAELTENAGGVDDDAYELTLEDIEEELPWVVPDMHWDSTLKDEELHLVWNNSPDQNRCKKVVLDKGLAARVYVGEKEVVLGVKKVTTIESLKALFIELGEL</sequence>
<name>A0AAQ4FCN2_AMBAM</name>
<protein>
    <recommendedName>
        <fullName evidence="7">THAP-type domain-containing protein</fullName>
    </recommendedName>
</protein>
<evidence type="ECO:0000313" key="8">
    <source>
        <dbReference type="EMBL" id="KAK8784920.1"/>
    </source>
</evidence>
<keyword evidence="4 5" id="KW-0238">DNA-binding</keyword>
<dbReference type="PROSITE" id="PS50950">
    <property type="entry name" value="ZF_THAP"/>
    <property type="match status" value="1"/>
</dbReference>
<dbReference type="Proteomes" id="UP001321473">
    <property type="component" value="Unassembled WGS sequence"/>
</dbReference>
<keyword evidence="3" id="KW-0862">Zinc</keyword>
<keyword evidence="1" id="KW-0479">Metal-binding</keyword>
<proteinExistence type="predicted"/>
<evidence type="ECO:0000256" key="6">
    <source>
        <dbReference type="SAM" id="MobiDB-lite"/>
    </source>
</evidence>
<dbReference type="AlphaFoldDB" id="A0AAQ4FCN2"/>
<dbReference type="SUPFAM" id="SSF57716">
    <property type="entry name" value="Glucocorticoid receptor-like (DNA-binding domain)"/>
    <property type="match status" value="1"/>
</dbReference>
<feature type="region of interest" description="Disordered" evidence="6">
    <location>
        <begin position="1"/>
        <end position="103"/>
    </location>
</feature>
<organism evidence="8 9">
    <name type="scientific">Amblyomma americanum</name>
    <name type="common">Lone star tick</name>
    <dbReference type="NCBI Taxonomy" id="6943"/>
    <lineage>
        <taxon>Eukaryota</taxon>
        <taxon>Metazoa</taxon>
        <taxon>Ecdysozoa</taxon>
        <taxon>Arthropoda</taxon>
        <taxon>Chelicerata</taxon>
        <taxon>Arachnida</taxon>
        <taxon>Acari</taxon>
        <taxon>Parasitiformes</taxon>
        <taxon>Ixodida</taxon>
        <taxon>Ixodoidea</taxon>
        <taxon>Ixodidae</taxon>
        <taxon>Amblyomminae</taxon>
        <taxon>Amblyomma</taxon>
    </lineage>
</organism>
<accession>A0AAQ4FCN2</accession>
<evidence type="ECO:0000259" key="7">
    <source>
        <dbReference type="PROSITE" id="PS50950"/>
    </source>
</evidence>
<keyword evidence="9" id="KW-1185">Reference proteome</keyword>
<keyword evidence="2 5" id="KW-0863">Zinc-finger</keyword>
<evidence type="ECO:0000256" key="2">
    <source>
        <dbReference type="ARBA" id="ARBA00022771"/>
    </source>
</evidence>
<gene>
    <name evidence="8" type="ORF">V5799_008715</name>
</gene>
<evidence type="ECO:0000256" key="5">
    <source>
        <dbReference type="PROSITE-ProRule" id="PRU00309"/>
    </source>
</evidence>
<feature type="domain" description="THAP-type" evidence="7">
    <location>
        <begin position="132"/>
        <end position="215"/>
    </location>
</feature>
<feature type="compositionally biased region" description="Basic residues" evidence="6">
    <location>
        <begin position="1"/>
        <end position="12"/>
    </location>
</feature>
<dbReference type="Pfam" id="PF05485">
    <property type="entry name" value="THAP"/>
    <property type="match status" value="1"/>
</dbReference>
<reference evidence="8 9" key="1">
    <citation type="journal article" date="2023" name="Arcadia Sci">
        <title>De novo assembly of a long-read Amblyomma americanum tick genome.</title>
        <authorList>
            <person name="Chou S."/>
            <person name="Poskanzer K.E."/>
            <person name="Rollins M."/>
            <person name="Thuy-Boun P.S."/>
        </authorList>
    </citation>
    <scope>NUCLEOTIDE SEQUENCE [LARGE SCALE GENOMIC DNA]</scope>
    <source>
        <strain evidence="8">F_SG_1</strain>
        <tissue evidence="8">Salivary glands</tissue>
    </source>
</reference>
<dbReference type="EMBL" id="JARKHS020004103">
    <property type="protein sequence ID" value="KAK8784920.1"/>
    <property type="molecule type" value="Genomic_DNA"/>
</dbReference>
<dbReference type="InterPro" id="IPR006612">
    <property type="entry name" value="THAP_Znf"/>
</dbReference>
<evidence type="ECO:0000256" key="4">
    <source>
        <dbReference type="ARBA" id="ARBA00023125"/>
    </source>
</evidence>
<evidence type="ECO:0000256" key="1">
    <source>
        <dbReference type="ARBA" id="ARBA00022723"/>
    </source>
</evidence>
<feature type="compositionally biased region" description="Polar residues" evidence="6">
    <location>
        <begin position="61"/>
        <end position="93"/>
    </location>
</feature>
<dbReference type="GO" id="GO:0003677">
    <property type="term" value="F:DNA binding"/>
    <property type="evidence" value="ECO:0007669"/>
    <property type="project" value="UniProtKB-UniRule"/>
</dbReference>
<evidence type="ECO:0000313" key="9">
    <source>
        <dbReference type="Proteomes" id="UP001321473"/>
    </source>
</evidence>
<comment type="caution">
    <text evidence="8">The sequence shown here is derived from an EMBL/GenBank/DDBJ whole genome shotgun (WGS) entry which is preliminary data.</text>
</comment>
<evidence type="ECO:0000256" key="3">
    <source>
        <dbReference type="ARBA" id="ARBA00022833"/>
    </source>
</evidence>
<dbReference type="SMART" id="SM00980">
    <property type="entry name" value="THAP"/>
    <property type="match status" value="1"/>
</dbReference>
<dbReference type="GO" id="GO:0008270">
    <property type="term" value="F:zinc ion binding"/>
    <property type="evidence" value="ECO:0007669"/>
    <property type="project" value="UniProtKB-KW"/>
</dbReference>